<protein>
    <submittedName>
        <fullName evidence="2">Uncharacterized protein</fullName>
    </submittedName>
</protein>
<name>A0ABS9CCG3_9FLAO</name>
<organism evidence="2 3">
    <name type="scientific">Chryseobacterium indicum</name>
    <dbReference type="NCBI Taxonomy" id="2766954"/>
    <lineage>
        <taxon>Bacteria</taxon>
        <taxon>Pseudomonadati</taxon>
        <taxon>Bacteroidota</taxon>
        <taxon>Flavobacteriia</taxon>
        <taxon>Flavobacteriales</taxon>
        <taxon>Weeksellaceae</taxon>
        <taxon>Chryseobacterium group</taxon>
        <taxon>Chryseobacterium</taxon>
    </lineage>
</organism>
<dbReference type="Proteomes" id="UP001430374">
    <property type="component" value="Unassembled WGS sequence"/>
</dbReference>
<feature type="compositionally biased region" description="Low complexity" evidence="1">
    <location>
        <begin position="264"/>
        <end position="275"/>
    </location>
</feature>
<evidence type="ECO:0000313" key="2">
    <source>
        <dbReference type="EMBL" id="MCF2221056.1"/>
    </source>
</evidence>
<sequence length="285" mass="31630">MDTNKQSLLKIFSVLLKKKAAEKEPSSAKTISPVLIKYFSRKELVEMVSQTYGEQLPEGKNLLELENEEILNLIESDFQIIIYMCEKWLKEEQQQKQNPAPALENNDSSAGENQSTESLISENTEESSEENAKENSSSDTEFHDEVPFSSGDSPETESLSEVTETSGEVLESTDADTEHIPATESLKNKSSVPSEALPESGSSEDPDNENLENENSQEPLGEENTAFSGELSGREQHSPEEENETASEVFDEDVNNPETENEESGQQAGSSFSSSRPKNKNKKHR</sequence>
<proteinExistence type="predicted"/>
<evidence type="ECO:0000313" key="3">
    <source>
        <dbReference type="Proteomes" id="UP001430374"/>
    </source>
</evidence>
<feature type="region of interest" description="Disordered" evidence="1">
    <location>
        <begin position="95"/>
        <end position="285"/>
    </location>
</feature>
<accession>A0ABS9CCG3</accession>
<feature type="compositionally biased region" description="Acidic residues" evidence="1">
    <location>
        <begin position="241"/>
        <end position="263"/>
    </location>
</feature>
<gene>
    <name evidence="2" type="ORF">H9Q08_17355</name>
</gene>
<comment type="caution">
    <text evidence="2">The sequence shown here is derived from an EMBL/GenBank/DDBJ whole genome shotgun (WGS) entry which is preliminary data.</text>
</comment>
<evidence type="ECO:0000256" key="1">
    <source>
        <dbReference type="SAM" id="MobiDB-lite"/>
    </source>
</evidence>
<feature type="compositionally biased region" description="Acidic residues" evidence="1">
    <location>
        <begin position="202"/>
        <end position="212"/>
    </location>
</feature>
<keyword evidence="3" id="KW-1185">Reference proteome</keyword>
<reference evidence="2" key="1">
    <citation type="submission" date="2021-08" db="EMBL/GenBank/DDBJ databases">
        <title>Complete genome sequence of Chryseobacterium sp strain PS-8.</title>
        <authorList>
            <person name="Das S.K."/>
        </authorList>
    </citation>
    <scope>NUCLEOTIDE SEQUENCE</scope>
    <source>
        <strain evidence="2">PS-8</strain>
    </source>
</reference>
<feature type="compositionally biased region" description="Low complexity" evidence="1">
    <location>
        <begin position="156"/>
        <end position="168"/>
    </location>
</feature>
<dbReference type="RefSeq" id="WP_235132402.1">
    <property type="nucleotide sequence ID" value="NZ_JACSGT010000002.1"/>
</dbReference>
<feature type="compositionally biased region" description="Polar residues" evidence="1">
    <location>
        <begin position="105"/>
        <end position="114"/>
    </location>
</feature>
<dbReference type="EMBL" id="JACSGT010000002">
    <property type="protein sequence ID" value="MCF2221056.1"/>
    <property type="molecule type" value="Genomic_DNA"/>
</dbReference>